<comment type="caution">
    <text evidence="2">The sequence shown here is derived from an EMBL/GenBank/DDBJ whole genome shotgun (WGS) entry which is preliminary data.</text>
</comment>
<protein>
    <submittedName>
        <fullName evidence="2">Uncharacterized protein</fullName>
    </submittedName>
</protein>
<feature type="region of interest" description="Disordered" evidence="1">
    <location>
        <begin position="137"/>
        <end position="159"/>
    </location>
</feature>
<evidence type="ECO:0000313" key="3">
    <source>
        <dbReference type="Proteomes" id="UP000233551"/>
    </source>
</evidence>
<dbReference type="AlphaFoldDB" id="A0A2I0JPV7"/>
<reference evidence="2 3" key="1">
    <citation type="submission" date="2017-11" db="EMBL/GenBank/DDBJ databases">
        <title>De-novo sequencing of pomegranate (Punica granatum L.) genome.</title>
        <authorList>
            <person name="Akparov Z."/>
            <person name="Amiraslanov A."/>
            <person name="Hajiyeva S."/>
            <person name="Abbasov M."/>
            <person name="Kaur K."/>
            <person name="Hamwieh A."/>
            <person name="Solovyev V."/>
            <person name="Salamov A."/>
            <person name="Braich B."/>
            <person name="Kosarev P."/>
            <person name="Mahmoud A."/>
            <person name="Hajiyev E."/>
            <person name="Babayeva S."/>
            <person name="Izzatullayeva V."/>
            <person name="Mammadov A."/>
            <person name="Mammadov A."/>
            <person name="Sharifova S."/>
            <person name="Ojaghi J."/>
            <person name="Eynullazada K."/>
            <person name="Bayramov B."/>
            <person name="Abdulazimova A."/>
            <person name="Shahmuradov I."/>
        </authorList>
    </citation>
    <scope>NUCLEOTIDE SEQUENCE [LARGE SCALE GENOMIC DNA]</scope>
    <source>
        <strain evidence="3">cv. AG2017</strain>
        <tissue evidence="2">Leaf</tissue>
    </source>
</reference>
<organism evidence="2 3">
    <name type="scientific">Punica granatum</name>
    <name type="common">Pomegranate</name>
    <dbReference type="NCBI Taxonomy" id="22663"/>
    <lineage>
        <taxon>Eukaryota</taxon>
        <taxon>Viridiplantae</taxon>
        <taxon>Streptophyta</taxon>
        <taxon>Embryophyta</taxon>
        <taxon>Tracheophyta</taxon>
        <taxon>Spermatophyta</taxon>
        <taxon>Magnoliopsida</taxon>
        <taxon>eudicotyledons</taxon>
        <taxon>Gunneridae</taxon>
        <taxon>Pentapetalae</taxon>
        <taxon>rosids</taxon>
        <taxon>malvids</taxon>
        <taxon>Myrtales</taxon>
        <taxon>Lythraceae</taxon>
        <taxon>Punica</taxon>
    </lineage>
</organism>
<dbReference type="EMBL" id="PGOL01001466">
    <property type="protein sequence ID" value="PKI57933.1"/>
    <property type="molecule type" value="Genomic_DNA"/>
</dbReference>
<gene>
    <name evidence="2" type="ORF">CRG98_021682</name>
</gene>
<proteinExistence type="predicted"/>
<dbReference type="Proteomes" id="UP000233551">
    <property type="component" value="Unassembled WGS sequence"/>
</dbReference>
<evidence type="ECO:0000256" key="1">
    <source>
        <dbReference type="SAM" id="MobiDB-lite"/>
    </source>
</evidence>
<name>A0A2I0JPV7_PUNGR</name>
<sequence length="159" mass="18061">MALFITGSPKRQKVSNMDYKNPSWCQNDQRHIRAHFRSILLEPRHSRTFTDAFLTRLSGHPIHERANDTRRQAYTRPKATKAMEQVSDCFSELMVSRVDPDPKKKGFPSTIPVAKGPISPGILRSKLIRGNVDVRASHHSLPTTPRTREIISPPAKQVN</sequence>
<accession>A0A2I0JPV7</accession>
<evidence type="ECO:0000313" key="2">
    <source>
        <dbReference type="EMBL" id="PKI57933.1"/>
    </source>
</evidence>
<keyword evidence="3" id="KW-1185">Reference proteome</keyword>